<name>A0ABD0M1F1_9CAEN</name>
<organism evidence="1 2">
    <name type="scientific">Batillaria attramentaria</name>
    <dbReference type="NCBI Taxonomy" id="370345"/>
    <lineage>
        <taxon>Eukaryota</taxon>
        <taxon>Metazoa</taxon>
        <taxon>Spiralia</taxon>
        <taxon>Lophotrochozoa</taxon>
        <taxon>Mollusca</taxon>
        <taxon>Gastropoda</taxon>
        <taxon>Caenogastropoda</taxon>
        <taxon>Sorbeoconcha</taxon>
        <taxon>Cerithioidea</taxon>
        <taxon>Batillariidae</taxon>
        <taxon>Batillaria</taxon>
    </lineage>
</organism>
<accession>A0ABD0M1F1</accession>
<proteinExistence type="predicted"/>
<sequence length="70" mass="7425">SDVGRERVFVCVIATCVRNSNRRPLAPSGSGGKIVSIFAVASWLLTCPPTALTSTARVYMCVLVAAYLHA</sequence>
<dbReference type="EMBL" id="JACVVK020000010">
    <property type="protein sequence ID" value="KAK7505571.1"/>
    <property type="molecule type" value="Genomic_DNA"/>
</dbReference>
<dbReference type="AlphaFoldDB" id="A0ABD0M1F1"/>
<reference evidence="1 2" key="1">
    <citation type="journal article" date="2023" name="Sci. Data">
        <title>Genome assembly of the Korean intertidal mud-creeper Batillaria attramentaria.</title>
        <authorList>
            <person name="Patra A.K."/>
            <person name="Ho P.T."/>
            <person name="Jun S."/>
            <person name="Lee S.J."/>
            <person name="Kim Y."/>
            <person name="Won Y.J."/>
        </authorList>
    </citation>
    <scope>NUCLEOTIDE SEQUENCE [LARGE SCALE GENOMIC DNA]</scope>
    <source>
        <strain evidence="1">Wonlab-2016</strain>
    </source>
</reference>
<protein>
    <submittedName>
        <fullName evidence="1">Uncharacterized protein</fullName>
    </submittedName>
</protein>
<comment type="caution">
    <text evidence="1">The sequence shown here is derived from an EMBL/GenBank/DDBJ whole genome shotgun (WGS) entry which is preliminary data.</text>
</comment>
<evidence type="ECO:0000313" key="2">
    <source>
        <dbReference type="Proteomes" id="UP001519460"/>
    </source>
</evidence>
<gene>
    <name evidence="1" type="ORF">BaRGS_00003316</name>
</gene>
<keyword evidence="2" id="KW-1185">Reference proteome</keyword>
<feature type="non-terminal residue" evidence="1">
    <location>
        <position position="1"/>
    </location>
</feature>
<evidence type="ECO:0000313" key="1">
    <source>
        <dbReference type="EMBL" id="KAK7505571.1"/>
    </source>
</evidence>
<dbReference type="Proteomes" id="UP001519460">
    <property type="component" value="Unassembled WGS sequence"/>
</dbReference>